<feature type="transmembrane region" description="Helical" evidence="1">
    <location>
        <begin position="6"/>
        <end position="25"/>
    </location>
</feature>
<evidence type="ECO:0000313" key="3">
    <source>
        <dbReference type="Proteomes" id="UP000265566"/>
    </source>
</evidence>
<reference evidence="3" key="1">
    <citation type="journal article" date="2018" name="Nat. Plants">
        <title>Whole-genome landscape of Medicago truncatula symbiotic genes.</title>
        <authorList>
            <person name="Pecrix Y."/>
            <person name="Staton S.E."/>
            <person name="Sallet E."/>
            <person name="Lelandais-Briere C."/>
            <person name="Moreau S."/>
            <person name="Carrere S."/>
            <person name="Blein T."/>
            <person name="Jardinaud M.F."/>
            <person name="Latrasse D."/>
            <person name="Zouine M."/>
            <person name="Zahm M."/>
            <person name="Kreplak J."/>
            <person name="Mayjonade B."/>
            <person name="Satge C."/>
            <person name="Perez M."/>
            <person name="Cauet S."/>
            <person name="Marande W."/>
            <person name="Chantry-Darmon C."/>
            <person name="Lopez-Roques C."/>
            <person name="Bouchez O."/>
            <person name="Berard A."/>
            <person name="Debelle F."/>
            <person name="Munos S."/>
            <person name="Bendahmane A."/>
            <person name="Berges H."/>
            <person name="Niebel A."/>
            <person name="Buitink J."/>
            <person name="Frugier F."/>
            <person name="Benhamed M."/>
            <person name="Crespi M."/>
            <person name="Gouzy J."/>
            <person name="Gamas P."/>
        </authorList>
    </citation>
    <scope>NUCLEOTIDE SEQUENCE [LARGE SCALE GENOMIC DNA]</scope>
    <source>
        <strain evidence="3">cv. Jemalong A17</strain>
    </source>
</reference>
<name>A0A396IR41_MEDTR</name>
<keyword evidence="1" id="KW-0472">Membrane</keyword>
<sequence>MFFSLYIDNLFFFIFICLFPIPSSINKFIKESIFCVLKAWKFFVKKTWKFNHLVVDYGDPIEEDVSIFFDFKTFKISNIVFSRGNVLYFI</sequence>
<accession>A0A396IR41</accession>
<dbReference type="Proteomes" id="UP000265566">
    <property type="component" value="Chromosome 3"/>
</dbReference>
<dbReference type="Gramene" id="rna15277">
    <property type="protein sequence ID" value="RHN67128.1"/>
    <property type="gene ID" value="gene15277"/>
</dbReference>
<dbReference type="EMBL" id="PSQE01000003">
    <property type="protein sequence ID" value="RHN67128.1"/>
    <property type="molecule type" value="Genomic_DNA"/>
</dbReference>
<comment type="caution">
    <text evidence="2">The sequence shown here is derived from an EMBL/GenBank/DDBJ whole genome shotgun (WGS) entry which is preliminary data.</text>
</comment>
<evidence type="ECO:0000313" key="2">
    <source>
        <dbReference type="EMBL" id="RHN67128.1"/>
    </source>
</evidence>
<keyword evidence="1" id="KW-0812">Transmembrane</keyword>
<proteinExistence type="predicted"/>
<organism evidence="2 3">
    <name type="scientific">Medicago truncatula</name>
    <name type="common">Barrel medic</name>
    <name type="synonym">Medicago tribuloides</name>
    <dbReference type="NCBI Taxonomy" id="3880"/>
    <lineage>
        <taxon>Eukaryota</taxon>
        <taxon>Viridiplantae</taxon>
        <taxon>Streptophyta</taxon>
        <taxon>Embryophyta</taxon>
        <taxon>Tracheophyta</taxon>
        <taxon>Spermatophyta</taxon>
        <taxon>Magnoliopsida</taxon>
        <taxon>eudicotyledons</taxon>
        <taxon>Gunneridae</taxon>
        <taxon>Pentapetalae</taxon>
        <taxon>rosids</taxon>
        <taxon>fabids</taxon>
        <taxon>Fabales</taxon>
        <taxon>Fabaceae</taxon>
        <taxon>Papilionoideae</taxon>
        <taxon>50 kb inversion clade</taxon>
        <taxon>NPAAA clade</taxon>
        <taxon>Hologalegina</taxon>
        <taxon>IRL clade</taxon>
        <taxon>Trifolieae</taxon>
        <taxon>Medicago</taxon>
    </lineage>
</organism>
<evidence type="ECO:0008006" key="4">
    <source>
        <dbReference type="Google" id="ProtNLM"/>
    </source>
</evidence>
<evidence type="ECO:0000256" key="1">
    <source>
        <dbReference type="SAM" id="Phobius"/>
    </source>
</evidence>
<gene>
    <name evidence="2" type="ORF">MtrunA17_Chr3g0099391</name>
</gene>
<protein>
    <recommendedName>
        <fullName evidence="4">Transmembrane protein</fullName>
    </recommendedName>
</protein>
<dbReference type="AlphaFoldDB" id="A0A396IR41"/>
<keyword evidence="1" id="KW-1133">Transmembrane helix</keyword>